<organism evidence="3 4">
    <name type="scientific">Falsiroseomonas algicola</name>
    <dbReference type="NCBI Taxonomy" id="2716930"/>
    <lineage>
        <taxon>Bacteria</taxon>
        <taxon>Pseudomonadati</taxon>
        <taxon>Pseudomonadota</taxon>
        <taxon>Alphaproteobacteria</taxon>
        <taxon>Acetobacterales</taxon>
        <taxon>Roseomonadaceae</taxon>
        <taxon>Falsiroseomonas</taxon>
    </lineage>
</organism>
<dbReference type="RefSeq" id="WP_164694188.1">
    <property type="nucleotide sequence ID" value="NZ_JAAIKB010000003.1"/>
</dbReference>
<dbReference type="EMBL" id="JAAIKB010000003">
    <property type="protein sequence ID" value="NGM20284.1"/>
    <property type="molecule type" value="Genomic_DNA"/>
</dbReference>
<protein>
    <submittedName>
        <fullName evidence="3">Uncharacterized protein</fullName>
    </submittedName>
</protein>
<name>A0A6M1LKE8_9PROT</name>
<comment type="caution">
    <text evidence="3">The sequence shown here is derived from an EMBL/GenBank/DDBJ whole genome shotgun (WGS) entry which is preliminary data.</text>
</comment>
<evidence type="ECO:0000256" key="1">
    <source>
        <dbReference type="SAM" id="MobiDB-lite"/>
    </source>
</evidence>
<evidence type="ECO:0000256" key="2">
    <source>
        <dbReference type="SAM" id="SignalP"/>
    </source>
</evidence>
<dbReference type="AlphaFoldDB" id="A0A6M1LKE8"/>
<reference evidence="3 4" key="2">
    <citation type="submission" date="2020-03" db="EMBL/GenBank/DDBJ databases">
        <title>Roseomonas stagni sp. nov., isolated from pond water in Japan.</title>
        <authorList>
            <person name="Furuhata K."/>
            <person name="Miyamoto H."/>
            <person name="Goto K."/>
        </authorList>
    </citation>
    <scope>NUCLEOTIDE SEQUENCE [LARGE SCALE GENOMIC DNA]</scope>
    <source>
        <strain evidence="3 4">PeD5</strain>
    </source>
</reference>
<sequence length="397" mass="42413">MRRLLLAFLIAAPPALADSFAGLSFDPPPGWQRQEQPGGLMLSRELPADAGRGTPRPGRALILLTRPSADLATAMAAWVRTPEQLAQDRPRVREGETLGGGRMRIEERSGGRPTMRAIHIGMEEAGRRALLLLVIVNPPREASRAAREEFAAMVRSLRLNGDAPALTPPGPGRLEGHFTRMQTGIRPNAFGGTDFTAEMQSLTFAPDGRFIADPPPPEGLAEACAIPRAGCGSYAVSGGTIVLREVEDEFGRVSRRSVPIAAAPSGLTIDGETWRRVEPFAPGTRLDGTWRYSFASSGSTGFSSGSVAVERTLALSRDGSWRRTGWAGGSSTTETGGGRSGVTTSAPRRESSGRYDLSGHVLVLRDAAGGEERLSIFRGDADSDRLLVIDGSNYLRR</sequence>
<evidence type="ECO:0000313" key="4">
    <source>
        <dbReference type="Proteomes" id="UP000475385"/>
    </source>
</evidence>
<proteinExistence type="predicted"/>
<dbReference type="Proteomes" id="UP000475385">
    <property type="component" value="Unassembled WGS sequence"/>
</dbReference>
<keyword evidence="2" id="KW-0732">Signal</keyword>
<accession>A0A6M1LKE8</accession>
<feature type="signal peptide" evidence="2">
    <location>
        <begin position="1"/>
        <end position="17"/>
    </location>
</feature>
<evidence type="ECO:0000313" key="3">
    <source>
        <dbReference type="EMBL" id="NGM20284.1"/>
    </source>
</evidence>
<feature type="region of interest" description="Disordered" evidence="1">
    <location>
        <begin position="324"/>
        <end position="353"/>
    </location>
</feature>
<keyword evidence="4" id="KW-1185">Reference proteome</keyword>
<reference evidence="3 4" key="1">
    <citation type="submission" date="2020-02" db="EMBL/GenBank/DDBJ databases">
        <authorList>
            <person name="Kim H.M."/>
            <person name="Jeon C.O."/>
        </authorList>
    </citation>
    <scope>NUCLEOTIDE SEQUENCE [LARGE SCALE GENOMIC DNA]</scope>
    <source>
        <strain evidence="3 4">PeD5</strain>
    </source>
</reference>
<gene>
    <name evidence="3" type="ORF">G3576_09685</name>
</gene>
<feature type="chain" id="PRO_5026924009" evidence="2">
    <location>
        <begin position="18"/>
        <end position="397"/>
    </location>
</feature>